<organism evidence="7 8">
    <name type="scientific">Pendulispora rubella</name>
    <dbReference type="NCBI Taxonomy" id="2741070"/>
    <lineage>
        <taxon>Bacteria</taxon>
        <taxon>Pseudomonadati</taxon>
        <taxon>Myxococcota</taxon>
        <taxon>Myxococcia</taxon>
        <taxon>Myxococcales</taxon>
        <taxon>Sorangiineae</taxon>
        <taxon>Pendulisporaceae</taxon>
        <taxon>Pendulispora</taxon>
    </lineage>
</organism>
<name>A0ABZ2LES5_9BACT</name>
<protein>
    <submittedName>
        <fullName evidence="7">Cytochrome c</fullName>
    </submittedName>
</protein>
<evidence type="ECO:0000256" key="3">
    <source>
        <dbReference type="ARBA" id="ARBA00023004"/>
    </source>
</evidence>
<sequence length="146" mass="14962">MLCVAASMGLGGCDRAPSASDAREWTPADHDRVEERGRLQSGAQAAPPGKGGAGGGAAAPAGDDSVVALTWHNQCASCHGMGGRGDGPNGPMLKATDLTRAEWQAKVSDTDIANAIRNGKNQMPRFDVSDKVLAGLVARVRAVRGK</sequence>
<feature type="region of interest" description="Disordered" evidence="5">
    <location>
        <begin position="13"/>
        <end position="62"/>
    </location>
</feature>
<keyword evidence="1 4" id="KW-0349">Heme</keyword>
<evidence type="ECO:0000313" key="8">
    <source>
        <dbReference type="Proteomes" id="UP001374803"/>
    </source>
</evidence>
<proteinExistence type="predicted"/>
<gene>
    <name evidence="7" type="ORF">LVJ94_19695</name>
</gene>
<feature type="compositionally biased region" description="Basic and acidic residues" evidence="5">
    <location>
        <begin position="21"/>
        <end position="38"/>
    </location>
</feature>
<keyword evidence="2 4" id="KW-0479">Metal-binding</keyword>
<evidence type="ECO:0000313" key="7">
    <source>
        <dbReference type="EMBL" id="WXB09442.1"/>
    </source>
</evidence>
<dbReference type="InterPro" id="IPR009056">
    <property type="entry name" value="Cyt_c-like_dom"/>
</dbReference>
<feature type="domain" description="Cytochrome c" evidence="6">
    <location>
        <begin position="57"/>
        <end position="144"/>
    </location>
</feature>
<evidence type="ECO:0000259" key="6">
    <source>
        <dbReference type="PROSITE" id="PS51007"/>
    </source>
</evidence>
<dbReference type="PROSITE" id="PS51007">
    <property type="entry name" value="CYTC"/>
    <property type="match status" value="1"/>
</dbReference>
<evidence type="ECO:0000256" key="4">
    <source>
        <dbReference type="PROSITE-ProRule" id="PRU00433"/>
    </source>
</evidence>
<dbReference type="InterPro" id="IPR036909">
    <property type="entry name" value="Cyt_c-like_dom_sf"/>
</dbReference>
<evidence type="ECO:0000256" key="2">
    <source>
        <dbReference type="ARBA" id="ARBA00022723"/>
    </source>
</evidence>
<keyword evidence="3 4" id="KW-0408">Iron</keyword>
<dbReference type="Proteomes" id="UP001374803">
    <property type="component" value="Chromosome"/>
</dbReference>
<evidence type="ECO:0000256" key="1">
    <source>
        <dbReference type="ARBA" id="ARBA00022617"/>
    </source>
</evidence>
<reference evidence="7" key="1">
    <citation type="submission" date="2021-12" db="EMBL/GenBank/DDBJ databases">
        <title>Discovery of the Pendulisporaceae a myxobacterial family with distinct sporulation behavior and unique specialized metabolism.</title>
        <authorList>
            <person name="Garcia R."/>
            <person name="Popoff A."/>
            <person name="Bader C.D."/>
            <person name="Loehr J."/>
            <person name="Walesch S."/>
            <person name="Walt C."/>
            <person name="Boldt J."/>
            <person name="Bunk B."/>
            <person name="Haeckl F.J.F.P.J."/>
            <person name="Gunesch A.P."/>
            <person name="Birkelbach J."/>
            <person name="Nuebel U."/>
            <person name="Pietschmann T."/>
            <person name="Bach T."/>
            <person name="Mueller R."/>
        </authorList>
    </citation>
    <scope>NUCLEOTIDE SEQUENCE</scope>
    <source>
        <strain evidence="7">MSr11367</strain>
    </source>
</reference>
<dbReference type="Gene3D" id="1.10.760.10">
    <property type="entry name" value="Cytochrome c-like domain"/>
    <property type="match status" value="1"/>
</dbReference>
<dbReference type="EMBL" id="CP089983">
    <property type="protein sequence ID" value="WXB09442.1"/>
    <property type="molecule type" value="Genomic_DNA"/>
</dbReference>
<dbReference type="RefSeq" id="WP_394839114.1">
    <property type="nucleotide sequence ID" value="NZ_CP089929.1"/>
</dbReference>
<evidence type="ECO:0000256" key="5">
    <source>
        <dbReference type="SAM" id="MobiDB-lite"/>
    </source>
</evidence>
<accession>A0ABZ2LES5</accession>
<keyword evidence="8" id="KW-1185">Reference proteome</keyword>
<dbReference type="SUPFAM" id="SSF46626">
    <property type="entry name" value="Cytochrome c"/>
    <property type="match status" value="1"/>
</dbReference>
<dbReference type="Pfam" id="PF13442">
    <property type="entry name" value="Cytochrome_CBB3"/>
    <property type="match status" value="1"/>
</dbReference>